<dbReference type="EMBL" id="BGPR01004081">
    <property type="protein sequence ID" value="GBM95689.1"/>
    <property type="molecule type" value="Genomic_DNA"/>
</dbReference>
<organism evidence="1 2">
    <name type="scientific">Araneus ventricosus</name>
    <name type="common">Orbweaver spider</name>
    <name type="synonym">Epeira ventricosa</name>
    <dbReference type="NCBI Taxonomy" id="182803"/>
    <lineage>
        <taxon>Eukaryota</taxon>
        <taxon>Metazoa</taxon>
        <taxon>Ecdysozoa</taxon>
        <taxon>Arthropoda</taxon>
        <taxon>Chelicerata</taxon>
        <taxon>Arachnida</taxon>
        <taxon>Araneae</taxon>
        <taxon>Araneomorphae</taxon>
        <taxon>Entelegynae</taxon>
        <taxon>Araneoidea</taxon>
        <taxon>Araneidae</taxon>
        <taxon>Araneus</taxon>
    </lineage>
</organism>
<accession>A0A4Y2K1H8</accession>
<keyword evidence="2" id="KW-1185">Reference proteome</keyword>
<dbReference type="Proteomes" id="UP000499080">
    <property type="component" value="Unassembled WGS sequence"/>
</dbReference>
<comment type="caution">
    <text evidence="1">The sequence shown here is derived from an EMBL/GenBank/DDBJ whole genome shotgun (WGS) entry which is preliminary data.</text>
</comment>
<gene>
    <name evidence="1" type="ORF">AVEN_186064_1</name>
</gene>
<name>A0A4Y2K1H8_ARAVE</name>
<dbReference type="AlphaFoldDB" id="A0A4Y2K1H8"/>
<evidence type="ECO:0000313" key="1">
    <source>
        <dbReference type="EMBL" id="GBM95689.1"/>
    </source>
</evidence>
<reference evidence="1 2" key="1">
    <citation type="journal article" date="2019" name="Sci. Rep.">
        <title>Orb-weaving spider Araneus ventricosus genome elucidates the spidroin gene catalogue.</title>
        <authorList>
            <person name="Kono N."/>
            <person name="Nakamura H."/>
            <person name="Ohtoshi R."/>
            <person name="Moran D.A.P."/>
            <person name="Shinohara A."/>
            <person name="Yoshida Y."/>
            <person name="Fujiwara M."/>
            <person name="Mori M."/>
            <person name="Tomita M."/>
            <person name="Arakawa K."/>
        </authorList>
    </citation>
    <scope>NUCLEOTIDE SEQUENCE [LARGE SCALE GENOMIC DNA]</scope>
</reference>
<sequence length="111" mass="11963">MTAFSTCKASTFSNADLSSLKKSSCSIECRITQGRIDMTSESERECVTPVKLLDSYGASSDVSSTSCPPHCVPSSPLYFALAHPTGAKKNTELFRSNESSFPKGNKVKKET</sequence>
<evidence type="ECO:0000313" key="2">
    <source>
        <dbReference type="Proteomes" id="UP000499080"/>
    </source>
</evidence>
<proteinExistence type="predicted"/>
<protein>
    <submittedName>
        <fullName evidence="1">Uncharacterized protein</fullName>
    </submittedName>
</protein>